<comment type="similarity">
    <text evidence="1">Belongs to the NusB family.</text>
</comment>
<evidence type="ECO:0000256" key="1">
    <source>
        <dbReference type="ARBA" id="ARBA00005952"/>
    </source>
</evidence>
<reference evidence="7" key="1">
    <citation type="submission" date="2019-08" db="EMBL/GenBank/DDBJ databases">
        <authorList>
            <person name="Kucharzyk K."/>
            <person name="Murdoch R.W."/>
            <person name="Higgins S."/>
            <person name="Loffler F."/>
        </authorList>
    </citation>
    <scope>NUCLEOTIDE SEQUENCE</scope>
</reference>
<evidence type="ECO:0000256" key="2">
    <source>
        <dbReference type="ARBA" id="ARBA00022814"/>
    </source>
</evidence>
<evidence type="ECO:0000259" key="6">
    <source>
        <dbReference type="Pfam" id="PF01029"/>
    </source>
</evidence>
<dbReference type="InterPro" id="IPR011605">
    <property type="entry name" value="NusB_fam"/>
</dbReference>
<evidence type="ECO:0000256" key="3">
    <source>
        <dbReference type="ARBA" id="ARBA00022884"/>
    </source>
</evidence>
<dbReference type="InterPro" id="IPR006027">
    <property type="entry name" value="NusB_RsmB_TIM44"/>
</dbReference>
<protein>
    <recommendedName>
        <fullName evidence="6">NusB/RsmB/TIM44 domain-containing protein</fullName>
    </recommendedName>
</protein>
<dbReference type="GO" id="GO:0005829">
    <property type="term" value="C:cytosol"/>
    <property type="evidence" value="ECO:0007669"/>
    <property type="project" value="TreeGrafter"/>
</dbReference>
<keyword evidence="4" id="KW-0805">Transcription regulation</keyword>
<dbReference type="GO" id="GO:0006353">
    <property type="term" value="P:DNA-templated transcription termination"/>
    <property type="evidence" value="ECO:0007669"/>
    <property type="project" value="InterPro"/>
</dbReference>
<evidence type="ECO:0000256" key="4">
    <source>
        <dbReference type="ARBA" id="ARBA00023015"/>
    </source>
</evidence>
<dbReference type="InterPro" id="IPR035926">
    <property type="entry name" value="NusB-like_sf"/>
</dbReference>
<evidence type="ECO:0000256" key="5">
    <source>
        <dbReference type="ARBA" id="ARBA00023163"/>
    </source>
</evidence>
<name>A0A645CYC1_9ZZZZ</name>
<dbReference type="Gene3D" id="1.10.940.10">
    <property type="entry name" value="NusB-like"/>
    <property type="match status" value="1"/>
</dbReference>
<comment type="caution">
    <text evidence="7">The sequence shown here is derived from an EMBL/GenBank/DDBJ whole genome shotgun (WGS) entry which is preliminary data.</text>
</comment>
<keyword evidence="3" id="KW-0694">RNA-binding</keyword>
<dbReference type="EMBL" id="VSSQ01031095">
    <property type="protein sequence ID" value="MPM81865.1"/>
    <property type="molecule type" value="Genomic_DNA"/>
</dbReference>
<dbReference type="GO" id="GO:0003723">
    <property type="term" value="F:RNA binding"/>
    <property type="evidence" value="ECO:0007669"/>
    <property type="project" value="UniProtKB-KW"/>
</dbReference>
<feature type="domain" description="NusB/RsmB/TIM44" evidence="6">
    <location>
        <begin position="3"/>
        <end position="38"/>
    </location>
</feature>
<sequence>MNKEVPVKVSINEAIDLAKLYCDDKSPKFINGILGSVVNDTQKQ</sequence>
<gene>
    <name evidence="7" type="ORF">SDC9_128922</name>
</gene>
<dbReference type="Pfam" id="PF01029">
    <property type="entry name" value="NusB"/>
    <property type="match status" value="1"/>
</dbReference>
<organism evidence="7">
    <name type="scientific">bioreactor metagenome</name>
    <dbReference type="NCBI Taxonomy" id="1076179"/>
    <lineage>
        <taxon>unclassified sequences</taxon>
        <taxon>metagenomes</taxon>
        <taxon>ecological metagenomes</taxon>
    </lineage>
</organism>
<dbReference type="PANTHER" id="PTHR11078:SF3">
    <property type="entry name" value="ANTITERMINATION NUSB DOMAIN-CONTAINING PROTEIN"/>
    <property type="match status" value="1"/>
</dbReference>
<keyword evidence="2" id="KW-0889">Transcription antitermination</keyword>
<evidence type="ECO:0000313" key="7">
    <source>
        <dbReference type="EMBL" id="MPM81865.1"/>
    </source>
</evidence>
<keyword evidence="5" id="KW-0804">Transcription</keyword>
<proteinExistence type="inferred from homology"/>
<dbReference type="GO" id="GO:0031564">
    <property type="term" value="P:transcription antitermination"/>
    <property type="evidence" value="ECO:0007669"/>
    <property type="project" value="UniProtKB-KW"/>
</dbReference>
<dbReference type="PANTHER" id="PTHR11078">
    <property type="entry name" value="N UTILIZATION SUBSTANCE PROTEIN B-RELATED"/>
    <property type="match status" value="1"/>
</dbReference>
<dbReference type="AlphaFoldDB" id="A0A645CYC1"/>
<accession>A0A645CYC1</accession>
<dbReference type="SUPFAM" id="SSF48013">
    <property type="entry name" value="NusB-like"/>
    <property type="match status" value="1"/>
</dbReference>